<keyword evidence="2" id="KW-0968">Cytoplasmic vesicle</keyword>
<evidence type="ECO:0000259" key="3">
    <source>
        <dbReference type="Pfam" id="PF14948"/>
    </source>
</evidence>
<organism evidence="4 5">
    <name type="scientific">Microtus ochrogaster</name>
    <name type="common">Prairie vole</name>
    <dbReference type="NCBI Taxonomy" id="79684"/>
    <lineage>
        <taxon>Eukaryota</taxon>
        <taxon>Metazoa</taxon>
        <taxon>Chordata</taxon>
        <taxon>Craniata</taxon>
        <taxon>Vertebrata</taxon>
        <taxon>Euteleostomi</taxon>
        <taxon>Mammalia</taxon>
        <taxon>Eutheria</taxon>
        <taxon>Euarchontoglires</taxon>
        <taxon>Glires</taxon>
        <taxon>Rodentia</taxon>
        <taxon>Myomorpha</taxon>
        <taxon>Muroidea</taxon>
        <taxon>Cricetidae</taxon>
        <taxon>Arvicolinae</taxon>
        <taxon>Microtus</taxon>
    </lineage>
</organism>
<dbReference type="EMBL" id="JAATJU010021500">
    <property type="protein sequence ID" value="KAH0513515.1"/>
    <property type="molecule type" value="Genomic_DNA"/>
</dbReference>
<dbReference type="PANTHER" id="PTHR17314:SF0">
    <property type="entry name" value="REGULATED ENDOCRINE-SPECIFIC PROTEIN 18"/>
    <property type="match status" value="1"/>
</dbReference>
<accession>A0A8J6GM43</accession>
<comment type="subcellular location">
    <subcellularLocation>
        <location evidence="1">Cytoplasmic vesicle</location>
        <location evidence="1">Secretory vesicle</location>
    </subcellularLocation>
</comment>
<evidence type="ECO:0000313" key="4">
    <source>
        <dbReference type="EMBL" id="KAH0513515.1"/>
    </source>
</evidence>
<name>A0A8J6GM43_MICOH</name>
<dbReference type="Proteomes" id="UP000710432">
    <property type="component" value="Unassembled WGS sequence"/>
</dbReference>
<dbReference type="AlphaFoldDB" id="A0A8J6GM43"/>
<gene>
    <name evidence="4" type="ORF">LTLLF_139175</name>
</gene>
<dbReference type="PANTHER" id="PTHR17314">
    <property type="entry name" value="REGULATED ENDOCRINE SPECIFIC PROTEIN 18"/>
    <property type="match status" value="1"/>
</dbReference>
<comment type="caution">
    <text evidence="4">The sequence shown here is derived from an EMBL/GenBank/DDBJ whole genome shotgun (WGS) entry which is preliminary data.</text>
</comment>
<dbReference type="GO" id="GO:0005783">
    <property type="term" value="C:endoplasmic reticulum"/>
    <property type="evidence" value="ECO:0007669"/>
    <property type="project" value="TreeGrafter"/>
</dbReference>
<dbReference type="InterPro" id="IPR029403">
    <property type="entry name" value="RESP18_dom"/>
</dbReference>
<dbReference type="GO" id="GO:0030133">
    <property type="term" value="C:transport vesicle"/>
    <property type="evidence" value="ECO:0007669"/>
    <property type="project" value="UniProtKB-SubCell"/>
</dbReference>
<protein>
    <submittedName>
        <fullName evidence="4">Regulated endocrine-specific protein 18</fullName>
    </submittedName>
</protein>
<proteinExistence type="predicted"/>
<evidence type="ECO:0000313" key="5">
    <source>
        <dbReference type="Proteomes" id="UP000710432"/>
    </source>
</evidence>
<dbReference type="InterPro" id="IPR024833">
    <property type="entry name" value="RESP18"/>
</dbReference>
<dbReference type="Pfam" id="PF14948">
    <property type="entry name" value="RESP18"/>
    <property type="match status" value="1"/>
</dbReference>
<dbReference type="SMART" id="SM01305">
    <property type="entry name" value="RESP18"/>
    <property type="match status" value="1"/>
</dbReference>
<evidence type="ECO:0000256" key="2">
    <source>
        <dbReference type="ARBA" id="ARBA00023329"/>
    </source>
</evidence>
<reference evidence="4" key="1">
    <citation type="submission" date="2020-03" db="EMBL/GenBank/DDBJ databases">
        <title>Studies in the Genomics of Life Span.</title>
        <authorList>
            <person name="Glass D."/>
        </authorList>
    </citation>
    <scope>NUCLEOTIDE SEQUENCE</scope>
    <source>
        <strain evidence="4">LTLLF</strain>
        <tissue evidence="4">Muscle</tissue>
    </source>
</reference>
<feature type="domain" description="RESP18" evidence="3">
    <location>
        <begin position="49"/>
        <end position="152"/>
    </location>
</feature>
<sequence>MKERMAALTWGRTWLCANNEEKVVASHQLVFGAIQPKVFADSAILPLDGQGQVATEQFWSFQEFAASVSWYLQLILQHLIPEDLFWVDEIAEEVLTKKVEHFNRLHLQHRMCRKDAKAVSPTAATAVRCKQEEKLGLLYPKSPTVKASKDRCFVPKVVPKAPKQEATHPAKGFFGPYPTVGLNLVAD</sequence>
<evidence type="ECO:0000256" key="1">
    <source>
        <dbReference type="ARBA" id="ARBA00004398"/>
    </source>
</evidence>